<evidence type="ECO:0000256" key="9">
    <source>
        <dbReference type="ARBA" id="ARBA00022723"/>
    </source>
</evidence>
<dbReference type="InterPro" id="IPR048733">
    <property type="entry name" value="CFA69_ARM_dom"/>
</dbReference>
<evidence type="ECO:0000313" key="17">
    <source>
        <dbReference type="EnsemblMetazoa" id="Aqu2.1.09117_001"/>
    </source>
</evidence>
<evidence type="ECO:0000256" key="3">
    <source>
        <dbReference type="ARBA" id="ARBA00004496"/>
    </source>
</evidence>
<dbReference type="eggNOG" id="KOG3675">
    <property type="taxonomic scope" value="Eukaryota"/>
</dbReference>
<comment type="similarity">
    <text evidence="4">Belongs to the peptidase M49 family.</text>
</comment>
<evidence type="ECO:0000256" key="11">
    <source>
        <dbReference type="ARBA" id="ARBA00022833"/>
    </source>
</evidence>
<keyword evidence="6" id="KW-0031">Aminopeptidase</keyword>
<dbReference type="OrthoDB" id="4694525at2759"/>
<accession>A0A1X7T434</accession>
<dbReference type="Gene3D" id="3.30.70.2600">
    <property type="match status" value="1"/>
</dbReference>
<dbReference type="GO" id="GO:0008239">
    <property type="term" value="F:dipeptidyl-peptidase activity"/>
    <property type="evidence" value="ECO:0007669"/>
    <property type="project" value="UniProtKB-EC"/>
</dbReference>
<keyword evidence="11" id="KW-0862">Zinc</keyword>
<evidence type="ECO:0000256" key="4">
    <source>
        <dbReference type="ARBA" id="ARBA00010200"/>
    </source>
</evidence>
<dbReference type="EnsemblMetazoa" id="Aqu2.1.09117_001">
    <property type="protein sequence ID" value="Aqu2.1.09117_001"/>
    <property type="gene ID" value="Aqu2.1.09117"/>
</dbReference>
<evidence type="ECO:0000256" key="2">
    <source>
        <dbReference type="ARBA" id="ARBA00001947"/>
    </source>
</evidence>
<organism evidence="17">
    <name type="scientific">Amphimedon queenslandica</name>
    <name type="common">Sponge</name>
    <dbReference type="NCBI Taxonomy" id="400682"/>
    <lineage>
        <taxon>Eukaryota</taxon>
        <taxon>Metazoa</taxon>
        <taxon>Porifera</taxon>
        <taxon>Demospongiae</taxon>
        <taxon>Heteroscleromorpha</taxon>
        <taxon>Haplosclerida</taxon>
        <taxon>Niphatidae</taxon>
        <taxon>Amphimedon</taxon>
    </lineage>
</organism>
<evidence type="ECO:0000256" key="13">
    <source>
        <dbReference type="ARBA" id="ARBA00031288"/>
    </source>
</evidence>
<comment type="cofactor">
    <cofactor evidence="2">
        <name>Zn(2+)</name>
        <dbReference type="ChEBI" id="CHEBI:29105"/>
    </cofactor>
</comment>
<keyword evidence="10" id="KW-0378">Hydrolase</keyword>
<dbReference type="STRING" id="400682.A0A1X7T434"/>
<reference evidence="17" key="1">
    <citation type="submission" date="2017-05" db="UniProtKB">
        <authorList>
            <consortium name="EnsemblMetazoa"/>
        </authorList>
    </citation>
    <scope>IDENTIFICATION</scope>
</reference>
<keyword evidence="9" id="KW-0479">Metal-binding</keyword>
<feature type="region of interest" description="Disordered" evidence="15">
    <location>
        <begin position="240"/>
        <end position="271"/>
    </location>
</feature>
<comment type="subcellular location">
    <subcellularLocation>
        <location evidence="3">Cytoplasm</location>
    </subcellularLocation>
</comment>
<comment type="catalytic activity">
    <reaction evidence="1">
        <text>Release of an N-terminal dipeptide from a peptide comprising four or more residues, with broad specificity. Also acts on dipeptidyl 2-naphthylamides.</text>
        <dbReference type="EC" id="3.4.14.4"/>
    </reaction>
</comment>
<keyword evidence="12" id="KW-0482">Metalloprotease</keyword>
<dbReference type="InterPro" id="IPR039461">
    <property type="entry name" value="Peptidase_M49"/>
</dbReference>
<dbReference type="GO" id="GO:0005737">
    <property type="term" value="C:cytoplasm"/>
    <property type="evidence" value="ECO:0007669"/>
    <property type="project" value="UniProtKB-SubCell"/>
</dbReference>
<evidence type="ECO:0000256" key="14">
    <source>
        <dbReference type="ARBA" id="ARBA00032119"/>
    </source>
</evidence>
<dbReference type="PANTHER" id="PTHR23422">
    <property type="entry name" value="DIPEPTIDYL PEPTIDASE III-RELATED"/>
    <property type="match status" value="1"/>
</dbReference>
<feature type="domain" description="Cilia- and flagella-associated protein 69 ARM repeats" evidence="16">
    <location>
        <begin position="2"/>
        <end position="95"/>
    </location>
</feature>
<evidence type="ECO:0000259" key="16">
    <source>
        <dbReference type="Pfam" id="PF21049"/>
    </source>
</evidence>
<sequence>MDMGLPREDKGTLVGTTLPLMGATQNAQGMLPLPTRHYTAAIEDVRENVRAKIYAMCTRIGFSHPSDGINTEDKITLCIVENYLDFKTGEVWYEVGSELAQEGLCPTSPDQECLQEIIHCSEERAEEEAKERQVTAIDASRPSAISLGERFHTTNQSSLNVTTFCSRNITIATSPMKILSENKIGTASQVAPGITTYYSGNCGKEDAEIIKEFMLNKDLSPYNTRLFKSEDGTYELRLASSLTNDTPPSPNDKVSSLLGPHQFPSPRTSSSVSIKISRGDYHTLMKRMSDELEAAAHHVANRNQKDMIDRYVSSFSRGSVPDHEDASRYWIKDKGPVVETHSNLSVSAFDAFLIILSPPLGFVAVVNKSMSSKFSQLLDSAQEFLPLLPWGVEFEKDKFLRPDFTSLDVVSFASSGIPAGINIPNYDEIRQNEGFKNVSLGNVLSAASQDKRVTFLTTEDQVSLEIVYFVVAYHIDIYFNDYDEPMMFERKQPQD</sequence>
<dbReference type="Pfam" id="PF21049">
    <property type="entry name" value="CFA69_ARM_rpt"/>
    <property type="match status" value="1"/>
</dbReference>
<dbReference type="Pfam" id="PF03571">
    <property type="entry name" value="Peptidase_M49"/>
    <property type="match status" value="1"/>
</dbReference>
<evidence type="ECO:0000256" key="7">
    <source>
        <dbReference type="ARBA" id="ARBA00022490"/>
    </source>
</evidence>
<evidence type="ECO:0000256" key="5">
    <source>
        <dbReference type="ARBA" id="ARBA00012063"/>
    </source>
</evidence>
<dbReference type="AlphaFoldDB" id="A0A1X7T434"/>
<name>A0A1X7T434_AMPQE</name>
<proteinExistence type="inferred from homology"/>
<dbReference type="GO" id="GO:0006508">
    <property type="term" value="P:proteolysis"/>
    <property type="evidence" value="ECO:0007669"/>
    <property type="project" value="UniProtKB-KW"/>
</dbReference>
<dbReference type="GO" id="GO:0008237">
    <property type="term" value="F:metallopeptidase activity"/>
    <property type="evidence" value="ECO:0007669"/>
    <property type="project" value="UniProtKB-KW"/>
</dbReference>
<evidence type="ECO:0000256" key="12">
    <source>
        <dbReference type="ARBA" id="ARBA00023049"/>
    </source>
</evidence>
<dbReference type="GO" id="GO:0004177">
    <property type="term" value="F:aminopeptidase activity"/>
    <property type="evidence" value="ECO:0007669"/>
    <property type="project" value="UniProtKB-KW"/>
</dbReference>
<dbReference type="InParanoid" id="A0A1X7T434"/>
<dbReference type="FunFam" id="3.30.540.30:FF:000001">
    <property type="entry name" value="Dipeptidyl peptidase 3"/>
    <property type="match status" value="1"/>
</dbReference>
<dbReference type="EC" id="3.4.14.4" evidence="5"/>
<evidence type="ECO:0000256" key="8">
    <source>
        <dbReference type="ARBA" id="ARBA00022670"/>
    </source>
</evidence>
<evidence type="ECO:0000256" key="6">
    <source>
        <dbReference type="ARBA" id="ARBA00022438"/>
    </source>
</evidence>
<dbReference type="Gene3D" id="3.30.540.30">
    <property type="match status" value="1"/>
</dbReference>
<keyword evidence="8" id="KW-0645">Protease</keyword>
<keyword evidence="7" id="KW-0963">Cytoplasm</keyword>
<evidence type="ECO:0000256" key="10">
    <source>
        <dbReference type="ARBA" id="ARBA00022801"/>
    </source>
</evidence>
<dbReference type="PANTHER" id="PTHR23422:SF11">
    <property type="entry name" value="DIPEPTIDYL PEPTIDASE 3"/>
    <property type="match status" value="1"/>
</dbReference>
<dbReference type="GO" id="GO:0046872">
    <property type="term" value="F:metal ion binding"/>
    <property type="evidence" value="ECO:0007669"/>
    <property type="project" value="UniProtKB-KW"/>
</dbReference>
<evidence type="ECO:0000256" key="1">
    <source>
        <dbReference type="ARBA" id="ARBA00001336"/>
    </source>
</evidence>
<evidence type="ECO:0000256" key="15">
    <source>
        <dbReference type="SAM" id="MobiDB-lite"/>
    </source>
</evidence>
<protein>
    <recommendedName>
        <fullName evidence="5">dipeptidyl-peptidase III</fullName>
        <ecNumber evidence="5">3.4.14.4</ecNumber>
    </recommendedName>
    <alternativeName>
        <fullName evidence="13">Dipeptidyl aminopeptidase III</fullName>
    </alternativeName>
    <alternativeName>
        <fullName evidence="14">Dipeptidyl peptidase III</fullName>
    </alternativeName>
</protein>